<accession>A0A326U5M3</accession>
<dbReference type="AlphaFoldDB" id="A0A326U5M3"/>
<protein>
    <submittedName>
        <fullName evidence="1">Uncharacterized protein</fullName>
    </submittedName>
</protein>
<organism evidence="1 2">
    <name type="scientific">Thermosporothrix hazakensis</name>
    <dbReference type="NCBI Taxonomy" id="644383"/>
    <lineage>
        <taxon>Bacteria</taxon>
        <taxon>Bacillati</taxon>
        <taxon>Chloroflexota</taxon>
        <taxon>Ktedonobacteria</taxon>
        <taxon>Ktedonobacterales</taxon>
        <taxon>Thermosporotrichaceae</taxon>
        <taxon>Thermosporothrix</taxon>
    </lineage>
</organism>
<dbReference type="Proteomes" id="UP000248806">
    <property type="component" value="Unassembled WGS sequence"/>
</dbReference>
<keyword evidence="2" id="KW-1185">Reference proteome</keyword>
<proteinExistence type="predicted"/>
<reference evidence="1 2" key="1">
    <citation type="submission" date="2018-06" db="EMBL/GenBank/DDBJ databases">
        <title>Genomic Encyclopedia of Archaeal and Bacterial Type Strains, Phase II (KMG-II): from individual species to whole genera.</title>
        <authorList>
            <person name="Goeker M."/>
        </authorList>
    </citation>
    <scope>NUCLEOTIDE SEQUENCE [LARGE SCALE GENOMIC DNA]</scope>
    <source>
        <strain evidence="1 2">ATCC BAA-1881</strain>
    </source>
</reference>
<dbReference type="RefSeq" id="WP_111323740.1">
    <property type="nucleotide sequence ID" value="NZ_BIFX01000003.1"/>
</dbReference>
<dbReference type="OrthoDB" id="3477782at2"/>
<sequence>MPDQEKPNPFCVLRLPTGSTLAEIVARGEDLHQIAENKEQAMLIHWATEQLKSNPETRLEYELLELPDTRYENEEWENFARKQRRKPITLAALAKESQPTPTQQVNMPVLLQSLLKLAQKVEKADIESVLDHAPCVPECTTPAMEEWNVISELIS</sequence>
<name>A0A326U5M3_THEHA</name>
<evidence type="ECO:0000313" key="1">
    <source>
        <dbReference type="EMBL" id="PZW27994.1"/>
    </source>
</evidence>
<comment type="caution">
    <text evidence="1">The sequence shown here is derived from an EMBL/GenBank/DDBJ whole genome shotgun (WGS) entry which is preliminary data.</text>
</comment>
<gene>
    <name evidence="1" type="ORF">EI42_03372</name>
</gene>
<dbReference type="EMBL" id="QKUF01000011">
    <property type="protein sequence ID" value="PZW27994.1"/>
    <property type="molecule type" value="Genomic_DNA"/>
</dbReference>
<evidence type="ECO:0000313" key="2">
    <source>
        <dbReference type="Proteomes" id="UP000248806"/>
    </source>
</evidence>